<dbReference type="EMBL" id="CADCTJ010000103">
    <property type="protein sequence ID" value="CAA9216341.1"/>
    <property type="molecule type" value="Genomic_DNA"/>
</dbReference>
<organism evidence="2">
    <name type="scientific">uncultured Adhaeribacter sp</name>
    <dbReference type="NCBI Taxonomy" id="448109"/>
    <lineage>
        <taxon>Bacteria</taxon>
        <taxon>Pseudomonadati</taxon>
        <taxon>Bacteroidota</taxon>
        <taxon>Cytophagia</taxon>
        <taxon>Cytophagales</taxon>
        <taxon>Hymenobacteraceae</taxon>
        <taxon>Adhaeribacter</taxon>
        <taxon>environmental samples</taxon>
    </lineage>
</organism>
<dbReference type="AlphaFoldDB" id="A0A6J4HAZ6"/>
<proteinExistence type="predicted"/>
<name>A0A6J4HAZ6_9BACT</name>
<feature type="non-terminal residue" evidence="2">
    <location>
        <position position="1"/>
    </location>
</feature>
<accession>A0A6J4HAZ6</accession>
<sequence length="78" mass="8769">WKRTKPNPYSRLNQIRTLPTPTIAISCPMPTPIRWTATKPMFLIRSTKAGKKPVTWVPKRNGMPSNSTAATLTTYGQN</sequence>
<evidence type="ECO:0000256" key="1">
    <source>
        <dbReference type="SAM" id="MobiDB-lite"/>
    </source>
</evidence>
<reference evidence="2" key="1">
    <citation type="submission" date="2020-02" db="EMBL/GenBank/DDBJ databases">
        <authorList>
            <person name="Meier V. D."/>
        </authorList>
    </citation>
    <scope>NUCLEOTIDE SEQUENCE</scope>
    <source>
        <strain evidence="2">AVDCRST_MAG95</strain>
    </source>
</reference>
<gene>
    <name evidence="2" type="ORF">AVDCRST_MAG95-336</name>
</gene>
<feature type="region of interest" description="Disordered" evidence="1">
    <location>
        <begin position="54"/>
        <end position="78"/>
    </location>
</feature>
<evidence type="ECO:0000313" key="2">
    <source>
        <dbReference type="EMBL" id="CAA9216341.1"/>
    </source>
</evidence>
<protein>
    <submittedName>
        <fullName evidence="2">Uncharacterized protein</fullName>
    </submittedName>
</protein>
<feature type="compositionally biased region" description="Polar residues" evidence="1">
    <location>
        <begin position="63"/>
        <end position="78"/>
    </location>
</feature>
<feature type="non-terminal residue" evidence="2">
    <location>
        <position position="78"/>
    </location>
</feature>